<feature type="transmembrane region" description="Helical" evidence="1">
    <location>
        <begin position="189"/>
        <end position="207"/>
    </location>
</feature>
<name>A0A6A2Y4E8_HIBSY</name>
<keyword evidence="1" id="KW-1133">Transmembrane helix</keyword>
<evidence type="ECO:0000313" key="3">
    <source>
        <dbReference type="Proteomes" id="UP000436088"/>
    </source>
</evidence>
<keyword evidence="3" id="KW-1185">Reference proteome</keyword>
<keyword evidence="1" id="KW-0472">Membrane</keyword>
<dbReference type="AlphaFoldDB" id="A0A6A2Y4E8"/>
<evidence type="ECO:0000256" key="1">
    <source>
        <dbReference type="SAM" id="Phobius"/>
    </source>
</evidence>
<protein>
    <submittedName>
        <fullName evidence="2">Uncharacterized protein</fullName>
    </submittedName>
</protein>
<evidence type="ECO:0000313" key="2">
    <source>
        <dbReference type="EMBL" id="KAE8675705.1"/>
    </source>
</evidence>
<sequence>MYENLSPNGSLKLYEFIAMVTVVMIFLSQLPFFHSLRHINFASSLLGVQFPCGGACIHADFHHCFMCRTLFISLSVLTCKVYQKMPLLGTTPWSLQVHQGCLVAFTSMSIIAAIFGNGILLKYNVPSFYSVAVSGYWLFGNKSNSNILKSLMPDEGPALAPTAVLGLAVIFVLLQLLAIGLVSHSLCPYTILGLTSVALSSLCFFNTKTRFIHKWLMRSWKNNHLSEAREVLQKEHIYRGFSDHCSDVLRVHGGNAAFLRRNKRCRGSHGLIPLDFILPMLLYNMTLSLQGQPSPTGSILHLCLHRCGNHGYIFFY</sequence>
<feature type="transmembrane region" description="Helical" evidence="1">
    <location>
        <begin position="93"/>
        <end position="115"/>
    </location>
</feature>
<dbReference type="EMBL" id="VEPZ02001394">
    <property type="protein sequence ID" value="KAE8675705.1"/>
    <property type="molecule type" value="Genomic_DNA"/>
</dbReference>
<comment type="caution">
    <text evidence="2">The sequence shown here is derived from an EMBL/GenBank/DDBJ whole genome shotgun (WGS) entry which is preliminary data.</text>
</comment>
<feature type="transmembrane region" description="Helical" evidence="1">
    <location>
        <begin position="159"/>
        <end position="183"/>
    </location>
</feature>
<accession>A0A6A2Y4E8</accession>
<feature type="transmembrane region" description="Helical" evidence="1">
    <location>
        <begin position="13"/>
        <end position="33"/>
    </location>
</feature>
<reference evidence="2" key="1">
    <citation type="submission" date="2019-09" db="EMBL/GenBank/DDBJ databases">
        <title>Draft genome information of white flower Hibiscus syriacus.</title>
        <authorList>
            <person name="Kim Y.-M."/>
        </authorList>
    </citation>
    <scope>NUCLEOTIDE SEQUENCE [LARGE SCALE GENOMIC DNA]</scope>
    <source>
        <strain evidence="2">YM2019G1</strain>
    </source>
</reference>
<proteinExistence type="predicted"/>
<organism evidence="2 3">
    <name type="scientific">Hibiscus syriacus</name>
    <name type="common">Rose of Sharon</name>
    <dbReference type="NCBI Taxonomy" id="106335"/>
    <lineage>
        <taxon>Eukaryota</taxon>
        <taxon>Viridiplantae</taxon>
        <taxon>Streptophyta</taxon>
        <taxon>Embryophyta</taxon>
        <taxon>Tracheophyta</taxon>
        <taxon>Spermatophyta</taxon>
        <taxon>Magnoliopsida</taxon>
        <taxon>eudicotyledons</taxon>
        <taxon>Gunneridae</taxon>
        <taxon>Pentapetalae</taxon>
        <taxon>rosids</taxon>
        <taxon>malvids</taxon>
        <taxon>Malvales</taxon>
        <taxon>Malvaceae</taxon>
        <taxon>Malvoideae</taxon>
        <taxon>Hibiscus</taxon>
    </lineage>
</organism>
<keyword evidence="1" id="KW-0812">Transmembrane</keyword>
<dbReference type="Proteomes" id="UP000436088">
    <property type="component" value="Unassembled WGS sequence"/>
</dbReference>
<gene>
    <name evidence="2" type="ORF">F3Y22_tig00111648pilonHSYRG00259</name>
</gene>